<dbReference type="PANTHER" id="PTHR31814:SF2">
    <property type="entry name" value="PHOSPHOMEVALONATE KINASE"/>
    <property type="match status" value="1"/>
</dbReference>
<comment type="similarity">
    <text evidence="2 13">Belongs to the GHMP kinase family. Mevalonate kinase subfamily.</text>
</comment>
<dbReference type="GO" id="GO:0004631">
    <property type="term" value="F:phosphomevalonate kinase activity"/>
    <property type="evidence" value="ECO:0007669"/>
    <property type="project" value="UniProtKB-UniRule"/>
</dbReference>
<dbReference type="PANTHER" id="PTHR31814">
    <property type="match status" value="1"/>
</dbReference>
<evidence type="ECO:0000256" key="4">
    <source>
        <dbReference type="ARBA" id="ARBA00022516"/>
    </source>
</evidence>
<dbReference type="InterPro" id="IPR036554">
    <property type="entry name" value="GHMP_kinase_C_sf"/>
</dbReference>
<sequence>MFSAPGKAFLAGGYLVLDPKYRAFVVALSSRMYAHAEIVSEGGDTTEISVRSPQFLEGDWTYKVDLSRPTQSQEVHGRKNPFIKATLDIILLYLSPKVNKSIVITIFSDAGYHSQTNSVPKTSESGKRTFRYHSQPITEVSKTGLGSSAGLVASLTAALLSCYVETLDVKNDATLNQIHNLAQISHCLAQGKIGSGFDVASATFGSIVYRRFDPELVNKVIETWDREYLVNLVDNVDWKIEISKCALPSGVKLLMGDIVGGSETPKLVSKVLSWRKENASRSLEVWETLNKNNMSLVSGLERLQTMSKEQPETYKLLLQSLVAGNKSGFQDVVSSIQGIRKYLKIMTQESGAEIEPDQQTKLLDYCMSLDGVLGGVVPGAGGYDAVCLLVAEDSIPQVIENTQNHSVTWLDLREQELGLRQEDVSEFSGLF</sequence>
<keyword evidence="11 13" id="KW-0753">Steroid metabolism</keyword>
<evidence type="ECO:0000256" key="12">
    <source>
        <dbReference type="ARBA" id="ARBA00029326"/>
    </source>
</evidence>
<evidence type="ECO:0000256" key="5">
    <source>
        <dbReference type="ARBA" id="ARBA00022679"/>
    </source>
</evidence>
<dbReference type="SUPFAM" id="SSF54211">
    <property type="entry name" value="Ribosomal protein S5 domain 2-like"/>
    <property type="match status" value="1"/>
</dbReference>
<keyword evidence="8" id="KW-0067">ATP-binding</keyword>
<dbReference type="Pfam" id="PF00288">
    <property type="entry name" value="GHMP_kinases_N"/>
    <property type="match status" value="1"/>
</dbReference>
<evidence type="ECO:0000256" key="11">
    <source>
        <dbReference type="ARBA" id="ARBA00023221"/>
    </source>
</evidence>
<keyword evidence="10 13" id="KW-0443">Lipid metabolism</keyword>
<dbReference type="AlphaFoldDB" id="A0A9P8NZF2"/>
<comment type="catalytic activity">
    <reaction evidence="12">
        <text>(R)-5-phosphomevalonate + ATP = (R)-5-diphosphomevalonate + ADP</text>
        <dbReference type="Rhea" id="RHEA:16341"/>
        <dbReference type="ChEBI" id="CHEBI:30616"/>
        <dbReference type="ChEBI" id="CHEBI:57557"/>
        <dbReference type="ChEBI" id="CHEBI:58146"/>
        <dbReference type="ChEBI" id="CHEBI:456216"/>
        <dbReference type="EC" id="2.7.4.2"/>
    </reaction>
    <physiologicalReaction direction="left-to-right" evidence="12">
        <dbReference type="Rhea" id="RHEA:16342"/>
    </physiologicalReaction>
</comment>
<dbReference type="Gene3D" id="3.30.70.890">
    <property type="entry name" value="GHMP kinase, C-terminal domain"/>
    <property type="match status" value="1"/>
</dbReference>
<dbReference type="SUPFAM" id="SSF55060">
    <property type="entry name" value="GHMP Kinase, C-terminal domain"/>
    <property type="match status" value="1"/>
</dbReference>
<evidence type="ECO:0000256" key="1">
    <source>
        <dbReference type="ARBA" id="ARBA00005017"/>
    </source>
</evidence>
<evidence type="ECO:0000256" key="13">
    <source>
        <dbReference type="PIRNR" id="PIRNR017288"/>
    </source>
</evidence>
<dbReference type="GeneID" id="70238017"/>
<gene>
    <name evidence="15" type="ORF">OGAPHI_006053</name>
</gene>
<proteinExistence type="inferred from homology"/>
<evidence type="ECO:0000256" key="8">
    <source>
        <dbReference type="ARBA" id="ARBA00022840"/>
    </source>
</evidence>
<keyword evidence="6" id="KW-0547">Nucleotide-binding</keyword>
<dbReference type="OrthoDB" id="10262935at2759"/>
<keyword evidence="16" id="KW-1185">Reference proteome</keyword>
<evidence type="ECO:0000256" key="6">
    <source>
        <dbReference type="ARBA" id="ARBA00022741"/>
    </source>
</evidence>
<dbReference type="EMBL" id="JAEUBE010000414">
    <property type="protein sequence ID" value="KAH3661874.1"/>
    <property type="molecule type" value="Genomic_DNA"/>
</dbReference>
<evidence type="ECO:0000256" key="9">
    <source>
        <dbReference type="ARBA" id="ARBA00022955"/>
    </source>
</evidence>
<dbReference type="InterPro" id="IPR020568">
    <property type="entry name" value="Ribosomal_Su5_D2-typ_SF"/>
</dbReference>
<evidence type="ECO:0000256" key="2">
    <source>
        <dbReference type="ARBA" id="ARBA00006495"/>
    </source>
</evidence>
<comment type="caution">
    <text evidence="15">The sequence shown here is derived from an EMBL/GenBank/DDBJ whole genome shotgun (WGS) entry which is preliminary data.</text>
</comment>
<feature type="domain" description="GHMP kinase N-terminal" evidence="14">
    <location>
        <begin position="142"/>
        <end position="205"/>
    </location>
</feature>
<dbReference type="GO" id="GO:0005777">
    <property type="term" value="C:peroxisome"/>
    <property type="evidence" value="ECO:0007669"/>
    <property type="project" value="TreeGrafter"/>
</dbReference>
<protein>
    <recommendedName>
        <fullName evidence="3 13">Phosphomevalonate kinase</fullName>
        <ecNumber evidence="3 13">2.7.4.2</ecNumber>
    </recommendedName>
</protein>
<reference evidence="15" key="2">
    <citation type="submission" date="2021-01" db="EMBL/GenBank/DDBJ databases">
        <authorList>
            <person name="Schikora-Tamarit M.A."/>
        </authorList>
    </citation>
    <scope>NUCLEOTIDE SEQUENCE</scope>
    <source>
        <strain evidence="15">CBS6075</strain>
    </source>
</reference>
<evidence type="ECO:0000313" key="15">
    <source>
        <dbReference type="EMBL" id="KAH3661874.1"/>
    </source>
</evidence>
<dbReference type="EC" id="2.7.4.2" evidence="3 13"/>
<dbReference type="GO" id="GO:0019287">
    <property type="term" value="P:isopentenyl diphosphate biosynthetic process, mevalonate pathway"/>
    <property type="evidence" value="ECO:0007669"/>
    <property type="project" value="UniProtKB-UniRule"/>
</dbReference>
<dbReference type="InterPro" id="IPR006204">
    <property type="entry name" value="GHMP_kinase_N_dom"/>
</dbReference>
<dbReference type="Gene3D" id="3.30.230.10">
    <property type="match status" value="1"/>
</dbReference>
<dbReference type="GO" id="GO:0006696">
    <property type="term" value="P:ergosterol biosynthetic process"/>
    <property type="evidence" value="ECO:0007669"/>
    <property type="project" value="TreeGrafter"/>
</dbReference>
<dbReference type="InterPro" id="IPR035102">
    <property type="entry name" value="Phosphomevalonate_kinase"/>
</dbReference>
<evidence type="ECO:0000256" key="10">
    <source>
        <dbReference type="ARBA" id="ARBA00023098"/>
    </source>
</evidence>
<dbReference type="GO" id="GO:0005524">
    <property type="term" value="F:ATP binding"/>
    <property type="evidence" value="ECO:0007669"/>
    <property type="project" value="UniProtKB-UniRule"/>
</dbReference>
<keyword evidence="4 13" id="KW-0444">Lipid biosynthesis</keyword>
<dbReference type="GO" id="GO:0010142">
    <property type="term" value="P:farnesyl diphosphate biosynthetic process, mevalonate pathway"/>
    <property type="evidence" value="ECO:0007669"/>
    <property type="project" value="TreeGrafter"/>
</dbReference>
<evidence type="ECO:0000256" key="7">
    <source>
        <dbReference type="ARBA" id="ARBA00022777"/>
    </source>
</evidence>
<dbReference type="RefSeq" id="XP_046058978.1">
    <property type="nucleotide sequence ID" value="XM_046207301.1"/>
</dbReference>
<name>A0A9P8NZF2_9ASCO</name>
<organism evidence="15 16">
    <name type="scientific">Ogataea philodendri</name>
    <dbReference type="NCBI Taxonomy" id="1378263"/>
    <lineage>
        <taxon>Eukaryota</taxon>
        <taxon>Fungi</taxon>
        <taxon>Dikarya</taxon>
        <taxon>Ascomycota</taxon>
        <taxon>Saccharomycotina</taxon>
        <taxon>Pichiomycetes</taxon>
        <taxon>Pichiales</taxon>
        <taxon>Pichiaceae</taxon>
        <taxon>Ogataea</taxon>
    </lineage>
</organism>
<dbReference type="InterPro" id="IPR016005">
    <property type="entry name" value="Erg8"/>
</dbReference>
<reference evidence="15" key="1">
    <citation type="journal article" date="2021" name="Open Biol.">
        <title>Shared evolutionary footprints suggest mitochondrial oxidative damage underlies multiple complex I losses in fungi.</title>
        <authorList>
            <person name="Schikora-Tamarit M.A."/>
            <person name="Marcet-Houben M."/>
            <person name="Nosek J."/>
            <person name="Gabaldon T."/>
        </authorList>
    </citation>
    <scope>NUCLEOTIDE SEQUENCE</scope>
    <source>
        <strain evidence="15">CBS6075</strain>
    </source>
</reference>
<comment type="pathway">
    <text evidence="1 13">Isoprenoid biosynthesis; isopentenyl diphosphate biosynthesis via mevalonate pathway; isopentenyl diphosphate from (R)-mevalonate: step 2/3.</text>
</comment>
<keyword evidence="5 13" id="KW-0808">Transferase</keyword>
<dbReference type="PIRSF" id="PIRSF017288">
    <property type="entry name" value="PMK_GHMP_euk"/>
    <property type="match status" value="1"/>
</dbReference>
<dbReference type="NCBIfam" id="TIGR01219">
    <property type="entry name" value="Pmev_kin_ERG8"/>
    <property type="match status" value="1"/>
</dbReference>
<evidence type="ECO:0000259" key="14">
    <source>
        <dbReference type="Pfam" id="PF00288"/>
    </source>
</evidence>
<evidence type="ECO:0000256" key="3">
    <source>
        <dbReference type="ARBA" id="ARBA00012958"/>
    </source>
</evidence>
<dbReference type="InterPro" id="IPR014721">
    <property type="entry name" value="Ribsml_uS5_D2-typ_fold_subgr"/>
</dbReference>
<accession>A0A9P8NZF2</accession>
<keyword evidence="7 13" id="KW-0418">Kinase</keyword>
<dbReference type="Proteomes" id="UP000769157">
    <property type="component" value="Unassembled WGS sequence"/>
</dbReference>
<evidence type="ECO:0000313" key="16">
    <source>
        <dbReference type="Proteomes" id="UP000769157"/>
    </source>
</evidence>
<keyword evidence="9 13" id="KW-0752">Steroid biosynthesis</keyword>